<feature type="transmembrane region" description="Helical" evidence="7">
    <location>
        <begin position="333"/>
        <end position="353"/>
    </location>
</feature>
<feature type="compositionally biased region" description="Basic and acidic residues" evidence="6">
    <location>
        <begin position="474"/>
        <end position="555"/>
    </location>
</feature>
<evidence type="ECO:0000313" key="9">
    <source>
        <dbReference type="EMBL" id="PIZ17012.1"/>
    </source>
</evidence>
<organism evidence="9 10">
    <name type="scientific">Candidatus Desantisbacteria bacterium CG_4_10_14_0_8_um_filter_48_22</name>
    <dbReference type="NCBI Taxonomy" id="1974543"/>
    <lineage>
        <taxon>Bacteria</taxon>
        <taxon>Candidatus Desantisiibacteriota</taxon>
    </lineage>
</organism>
<dbReference type="InterPro" id="IPR011990">
    <property type="entry name" value="TPR-like_helical_dom_sf"/>
</dbReference>
<dbReference type="InterPro" id="IPR019734">
    <property type="entry name" value="TPR_rpt"/>
</dbReference>
<feature type="transmembrane region" description="Helical" evidence="7">
    <location>
        <begin position="6"/>
        <end position="26"/>
    </location>
</feature>
<proteinExistence type="predicted"/>
<dbReference type="PANTHER" id="PTHR22550">
    <property type="entry name" value="SPORE GERMINATION PROTEIN"/>
    <property type="match status" value="1"/>
</dbReference>
<dbReference type="SMART" id="SM00028">
    <property type="entry name" value="TPR"/>
    <property type="match status" value="2"/>
</dbReference>
<evidence type="ECO:0000256" key="7">
    <source>
        <dbReference type="SAM" id="Phobius"/>
    </source>
</evidence>
<dbReference type="EMBL" id="PFMR01000149">
    <property type="protein sequence ID" value="PIZ17012.1"/>
    <property type="molecule type" value="Genomic_DNA"/>
</dbReference>
<dbReference type="Pfam" id="PF00515">
    <property type="entry name" value="TPR_1"/>
    <property type="match status" value="1"/>
</dbReference>
<evidence type="ECO:0000256" key="6">
    <source>
        <dbReference type="SAM" id="MobiDB-lite"/>
    </source>
</evidence>
<evidence type="ECO:0000256" key="4">
    <source>
        <dbReference type="ARBA" id="ARBA00023136"/>
    </source>
</evidence>
<keyword evidence="2 7" id="KW-0812">Transmembrane</keyword>
<dbReference type="Proteomes" id="UP000229307">
    <property type="component" value="Unassembled WGS sequence"/>
</dbReference>
<dbReference type="PROSITE" id="PS50293">
    <property type="entry name" value="TPR_REGION"/>
    <property type="match status" value="1"/>
</dbReference>
<dbReference type="PANTHER" id="PTHR22550:SF5">
    <property type="entry name" value="LEUCINE ZIPPER PROTEIN 4"/>
    <property type="match status" value="1"/>
</dbReference>
<evidence type="ECO:0000256" key="5">
    <source>
        <dbReference type="PROSITE-ProRule" id="PRU00339"/>
    </source>
</evidence>
<dbReference type="Gene3D" id="3.40.50.410">
    <property type="entry name" value="von Willebrand factor, type A domain"/>
    <property type="match status" value="1"/>
</dbReference>
<sequence length="573" mass="64598">MGFSHPLWSNLIWAVPLLIMLFIFSLGEKKRRMAAFGDPKLVEALSASASRKKQAYKTALVVISILLIAISAAGPEIGTKMQEIKRRGVDIFIAIDCSRSMMAEDIAPSRLAKAKNELSSFVSKLQGDRIGVIAFAGIAFVQCPLTLDYNAAKMFLDLIDPGLIPRPGTNIPAAIRTAIKGFVSKEQKYKAFILLSDGESHEGSLDSVVAEAKKEGVRIYAIGFGNPSGEPIPVRDETGNVSGYLKDKKGESIMSSLNEAALQKIALETGGRYYRASDGEIEIERIYEDISNMEKKELQAKVYSQQENRYQYFLLIALILIMLELLLSEKKKVLIGFVFLLAILLPSSSGASLKGKIDKGNRLYEKEQYEEALDRYKDALVDHPGSDMLFFNSGDALFKSGEYGQALDEFMKANNSKDRSIQQKAYYNTGNSLYRTDRMQEAIQVYKKALDLNPRDMDAKFNLELLMKKMKETPNTKCCKPEKDKQEQKQKEQQQKTGDKNKNEKKEQQQKENKDSDQDKKEQQEQQQGEKKDQMSKEDAKRILDAFQESEMKASKDRKKMVPVQVGTVEKEW</sequence>
<dbReference type="SUPFAM" id="SSF48452">
    <property type="entry name" value="TPR-like"/>
    <property type="match status" value="1"/>
</dbReference>
<dbReference type="AlphaFoldDB" id="A0A2M7SBV1"/>
<dbReference type="PROSITE" id="PS50234">
    <property type="entry name" value="VWFA"/>
    <property type="match status" value="1"/>
</dbReference>
<dbReference type="Pfam" id="PF00092">
    <property type="entry name" value="VWA"/>
    <property type="match status" value="1"/>
</dbReference>
<dbReference type="InterPro" id="IPR050768">
    <property type="entry name" value="UPF0353/GerABKA_families"/>
</dbReference>
<feature type="region of interest" description="Disordered" evidence="6">
    <location>
        <begin position="474"/>
        <end position="573"/>
    </location>
</feature>
<keyword evidence="3 7" id="KW-1133">Transmembrane helix</keyword>
<accession>A0A2M7SBV1</accession>
<dbReference type="Gene3D" id="1.25.40.10">
    <property type="entry name" value="Tetratricopeptide repeat domain"/>
    <property type="match status" value="1"/>
</dbReference>
<dbReference type="SMART" id="SM00327">
    <property type="entry name" value="VWA"/>
    <property type="match status" value="1"/>
</dbReference>
<evidence type="ECO:0000256" key="3">
    <source>
        <dbReference type="ARBA" id="ARBA00022989"/>
    </source>
</evidence>
<feature type="transmembrane region" description="Helical" evidence="7">
    <location>
        <begin position="310"/>
        <end position="327"/>
    </location>
</feature>
<gene>
    <name evidence="9" type="ORF">COY52_05470</name>
</gene>
<dbReference type="SUPFAM" id="SSF53300">
    <property type="entry name" value="vWA-like"/>
    <property type="match status" value="1"/>
</dbReference>
<evidence type="ECO:0000313" key="10">
    <source>
        <dbReference type="Proteomes" id="UP000229307"/>
    </source>
</evidence>
<name>A0A2M7SBV1_9BACT</name>
<dbReference type="Pfam" id="PF13432">
    <property type="entry name" value="TPR_16"/>
    <property type="match status" value="1"/>
</dbReference>
<reference evidence="10" key="1">
    <citation type="submission" date="2017-09" db="EMBL/GenBank/DDBJ databases">
        <title>Depth-based differentiation of microbial function through sediment-hosted aquifers and enrichment of novel symbionts in the deep terrestrial subsurface.</title>
        <authorList>
            <person name="Probst A.J."/>
            <person name="Ladd B."/>
            <person name="Jarett J.K."/>
            <person name="Geller-Mcgrath D.E."/>
            <person name="Sieber C.M.K."/>
            <person name="Emerson J.B."/>
            <person name="Anantharaman K."/>
            <person name="Thomas B.C."/>
            <person name="Malmstrom R."/>
            <person name="Stieglmeier M."/>
            <person name="Klingl A."/>
            <person name="Woyke T."/>
            <person name="Ryan C.M."/>
            <person name="Banfield J.F."/>
        </authorList>
    </citation>
    <scope>NUCLEOTIDE SEQUENCE [LARGE SCALE GENOMIC DNA]</scope>
</reference>
<keyword evidence="1" id="KW-1003">Cell membrane</keyword>
<protein>
    <recommendedName>
        <fullName evidence="8">VWFA domain-containing protein</fullName>
    </recommendedName>
</protein>
<keyword evidence="4 7" id="KW-0472">Membrane</keyword>
<comment type="caution">
    <text evidence="9">The sequence shown here is derived from an EMBL/GenBank/DDBJ whole genome shotgun (WGS) entry which is preliminary data.</text>
</comment>
<feature type="repeat" description="TPR" evidence="5">
    <location>
        <begin position="423"/>
        <end position="456"/>
    </location>
</feature>
<evidence type="ECO:0000256" key="2">
    <source>
        <dbReference type="ARBA" id="ARBA00022692"/>
    </source>
</evidence>
<dbReference type="InterPro" id="IPR002035">
    <property type="entry name" value="VWF_A"/>
</dbReference>
<evidence type="ECO:0000256" key="1">
    <source>
        <dbReference type="ARBA" id="ARBA00022475"/>
    </source>
</evidence>
<feature type="domain" description="VWFA" evidence="8">
    <location>
        <begin position="90"/>
        <end position="290"/>
    </location>
</feature>
<keyword evidence="5" id="KW-0802">TPR repeat</keyword>
<dbReference type="PROSITE" id="PS50005">
    <property type="entry name" value="TPR"/>
    <property type="match status" value="1"/>
</dbReference>
<feature type="transmembrane region" description="Helical" evidence="7">
    <location>
        <begin position="55"/>
        <end position="73"/>
    </location>
</feature>
<evidence type="ECO:0000259" key="8">
    <source>
        <dbReference type="PROSITE" id="PS50234"/>
    </source>
</evidence>
<dbReference type="InterPro" id="IPR036465">
    <property type="entry name" value="vWFA_dom_sf"/>
</dbReference>